<name>A0A8C8CH95_ONCTS</name>
<evidence type="ECO:0000256" key="1">
    <source>
        <dbReference type="SAM" id="Phobius"/>
    </source>
</evidence>
<dbReference type="SUPFAM" id="SSF53335">
    <property type="entry name" value="S-adenosyl-L-methionine-dependent methyltransferases"/>
    <property type="match status" value="1"/>
</dbReference>
<evidence type="ECO:0000259" key="2">
    <source>
        <dbReference type="Pfam" id="PF08241"/>
    </source>
</evidence>
<protein>
    <recommendedName>
        <fullName evidence="2">Methyltransferase type 11 domain-containing protein</fullName>
    </recommendedName>
</protein>
<dbReference type="InterPro" id="IPR052356">
    <property type="entry name" value="Thiol_S-MT"/>
</dbReference>
<evidence type="ECO:0000313" key="3">
    <source>
        <dbReference type="Ensembl" id="ENSOTSP00005012063.2"/>
    </source>
</evidence>
<dbReference type="AlphaFoldDB" id="A0A8C8CH95"/>
<proteinExistence type="predicted"/>
<keyword evidence="1" id="KW-0472">Membrane</keyword>
<sequence>MTCFMNFFTFIFKVVTLPLQLMEVVGIYGFYKRFFPFLIYKISFTYNKKMNDKKKDLFSNLSEFTKGNGPLRILEIGCGSGANFEFYPSGCKVVCTDPNPHFEKYLQKSLAVNDHLTFERFVVASGEDMGAVKDDSVDVVVCTLVLCSVNNIPRTLQEAHRILRPHKPALRPQYKEMNEGEQPTFQLQLSGAWCCCSQGAFTQLGPGFSCCATLMSFLPEMCNHPPCMYSF</sequence>
<evidence type="ECO:0000313" key="4">
    <source>
        <dbReference type="Proteomes" id="UP000694402"/>
    </source>
</evidence>
<dbReference type="InterPro" id="IPR029063">
    <property type="entry name" value="SAM-dependent_MTases_sf"/>
</dbReference>
<keyword evidence="4" id="KW-1185">Reference proteome</keyword>
<reference evidence="3" key="2">
    <citation type="submission" date="2025-09" db="UniProtKB">
        <authorList>
            <consortium name="Ensembl"/>
        </authorList>
    </citation>
    <scope>IDENTIFICATION</scope>
</reference>
<dbReference type="InterPro" id="IPR013216">
    <property type="entry name" value="Methyltransf_11"/>
</dbReference>
<dbReference type="Pfam" id="PF08241">
    <property type="entry name" value="Methyltransf_11"/>
    <property type="match status" value="1"/>
</dbReference>
<dbReference type="PANTHER" id="PTHR45036:SF1">
    <property type="entry name" value="METHYLTRANSFERASE LIKE 7A"/>
    <property type="match status" value="1"/>
</dbReference>
<dbReference type="Ensembl" id="ENSOTST00005013242.2">
    <property type="protein sequence ID" value="ENSOTSP00005012063.2"/>
    <property type="gene ID" value="ENSOTSG00005006258.2"/>
</dbReference>
<dbReference type="GO" id="GO:0008757">
    <property type="term" value="F:S-adenosylmethionine-dependent methyltransferase activity"/>
    <property type="evidence" value="ECO:0007669"/>
    <property type="project" value="InterPro"/>
</dbReference>
<dbReference type="GeneTree" id="ENSGT00940000154786"/>
<dbReference type="PANTHER" id="PTHR45036">
    <property type="entry name" value="METHYLTRANSFERASE LIKE 7B"/>
    <property type="match status" value="1"/>
</dbReference>
<dbReference type="CDD" id="cd02440">
    <property type="entry name" value="AdoMet_MTases"/>
    <property type="match status" value="1"/>
</dbReference>
<dbReference type="Proteomes" id="UP000694402">
    <property type="component" value="Unassembled WGS sequence"/>
</dbReference>
<feature type="domain" description="Methyltransferase type 11" evidence="2">
    <location>
        <begin position="74"/>
        <end position="165"/>
    </location>
</feature>
<gene>
    <name evidence="3" type="primary">METTL7A</name>
</gene>
<feature type="transmembrane region" description="Helical" evidence="1">
    <location>
        <begin position="6"/>
        <end position="31"/>
    </location>
</feature>
<dbReference type="Gene3D" id="3.40.50.150">
    <property type="entry name" value="Vaccinia Virus protein VP39"/>
    <property type="match status" value="1"/>
</dbReference>
<accession>A0A8C8CH95</accession>
<reference evidence="3" key="1">
    <citation type="submission" date="2025-08" db="UniProtKB">
        <authorList>
            <consortium name="Ensembl"/>
        </authorList>
    </citation>
    <scope>IDENTIFICATION</scope>
</reference>
<keyword evidence="1" id="KW-1133">Transmembrane helix</keyword>
<organism evidence="3 4">
    <name type="scientific">Oncorhynchus tshawytscha</name>
    <name type="common">Chinook salmon</name>
    <name type="synonym">Salmo tshawytscha</name>
    <dbReference type="NCBI Taxonomy" id="74940"/>
    <lineage>
        <taxon>Eukaryota</taxon>
        <taxon>Metazoa</taxon>
        <taxon>Chordata</taxon>
        <taxon>Craniata</taxon>
        <taxon>Vertebrata</taxon>
        <taxon>Euteleostomi</taxon>
        <taxon>Actinopterygii</taxon>
        <taxon>Neopterygii</taxon>
        <taxon>Teleostei</taxon>
        <taxon>Protacanthopterygii</taxon>
        <taxon>Salmoniformes</taxon>
        <taxon>Salmonidae</taxon>
        <taxon>Salmoninae</taxon>
        <taxon>Oncorhynchus</taxon>
    </lineage>
</organism>
<keyword evidence="1" id="KW-0812">Transmembrane</keyword>